<evidence type="ECO:0000313" key="11">
    <source>
        <dbReference type="Proteomes" id="UP000646827"/>
    </source>
</evidence>
<keyword evidence="7 8" id="KW-0949">S-adenosyl-L-methionine</keyword>
<dbReference type="GO" id="GO:0018423">
    <property type="term" value="F:protein C-terminal leucine carboxyl O-methyltransferase activity"/>
    <property type="evidence" value="ECO:0007669"/>
    <property type="project" value="UniProtKB-EC"/>
</dbReference>
<gene>
    <name evidence="10" type="ORF">INT45_005935</name>
</gene>
<dbReference type="PANTHER" id="PTHR13600:SF21">
    <property type="entry name" value="LEUCINE CARBOXYL METHYLTRANSFERASE 1"/>
    <property type="match status" value="1"/>
</dbReference>
<dbReference type="InterPro" id="IPR007213">
    <property type="entry name" value="Ppm1/Ppm2/Tcmp"/>
</dbReference>
<evidence type="ECO:0000256" key="2">
    <source>
        <dbReference type="ARBA" id="ARBA00010703"/>
    </source>
</evidence>
<dbReference type="InterPro" id="IPR016651">
    <property type="entry name" value="LCMT1"/>
</dbReference>
<evidence type="ECO:0000313" key="10">
    <source>
        <dbReference type="EMBL" id="KAG2226263.1"/>
    </source>
</evidence>
<comment type="function">
    <text evidence="8">Methylates the carboxyl group of the C-terminal leucine residue of protein phosphatase 2A catalytic subunits to form alpha-leucine ester residues.</text>
</comment>
<dbReference type="Proteomes" id="UP000646827">
    <property type="component" value="Unassembled WGS sequence"/>
</dbReference>
<keyword evidence="5 8" id="KW-0489">Methyltransferase</keyword>
<dbReference type="GO" id="GO:0009966">
    <property type="term" value="P:regulation of signal transduction"/>
    <property type="evidence" value="ECO:0007669"/>
    <property type="project" value="UniProtKB-ARBA"/>
</dbReference>
<dbReference type="AlphaFoldDB" id="A0A8H7SD16"/>
<name>A0A8H7SD16_9FUNG</name>
<comment type="caution">
    <text evidence="10">The sequence shown here is derived from an EMBL/GenBank/DDBJ whole genome shotgun (WGS) entry which is preliminary data.</text>
</comment>
<dbReference type="InterPro" id="IPR029063">
    <property type="entry name" value="SAM-dependent_MTases_sf"/>
</dbReference>
<evidence type="ECO:0000256" key="5">
    <source>
        <dbReference type="ARBA" id="ARBA00022603"/>
    </source>
</evidence>
<feature type="binding site" evidence="9">
    <location>
        <position position="87"/>
    </location>
    <ligand>
        <name>S-adenosyl-L-methionine</name>
        <dbReference type="ChEBI" id="CHEBI:59789"/>
    </ligand>
</feature>
<comment type="catalytic activity">
    <reaction evidence="1 8">
        <text>[phosphatase 2A protein]-C-terminal L-leucine + S-adenosyl-L-methionine = [phosphatase 2A protein]-C-terminal L-leucine methyl ester + S-adenosyl-L-homocysteine</text>
        <dbReference type="Rhea" id="RHEA:48544"/>
        <dbReference type="Rhea" id="RHEA-COMP:12134"/>
        <dbReference type="Rhea" id="RHEA-COMP:12135"/>
        <dbReference type="ChEBI" id="CHEBI:57856"/>
        <dbReference type="ChEBI" id="CHEBI:59789"/>
        <dbReference type="ChEBI" id="CHEBI:90516"/>
        <dbReference type="ChEBI" id="CHEBI:90517"/>
        <dbReference type="EC" id="2.1.1.233"/>
    </reaction>
</comment>
<dbReference type="SUPFAM" id="SSF53335">
    <property type="entry name" value="S-adenosyl-L-methionine-dependent methyltransferases"/>
    <property type="match status" value="1"/>
</dbReference>
<sequence>MDLSLHDNTSQDEVIRGTNDDATVSRLSAVNLGYFKDPFVQFFVKRPIRRSPIINRGSYIRNYALDNLVRQFLNLDTPKKKQIISLGAGFDTRYFLMKSGQWGDCSQLSKYFEVDFPEVVVKKAMTIKRRAQLYELIQNVRIEKGGIELASDDYFLLGGDLREWSEIVQRLVHYGFDSTAPTLVISECVLIYLEPEHSNMILNWMTQELTDCMFVLYEQIRPTDSFGKVMIRNLQSRRIELKGIHAYPELEDQETRFIRLGWDGAKAVDTNTIHDQYLDRSDISRMARLEILDELEEWHLLAGHYCVAWAYKSITAKDKFASIQLDRVQET</sequence>
<evidence type="ECO:0000256" key="4">
    <source>
        <dbReference type="ARBA" id="ARBA00017497"/>
    </source>
</evidence>
<dbReference type="PANTHER" id="PTHR13600">
    <property type="entry name" value="LEUCINE CARBOXYL METHYLTRANSFERASE"/>
    <property type="match status" value="1"/>
</dbReference>
<dbReference type="EC" id="2.1.1.233" evidence="3 8"/>
<feature type="binding site" evidence="9">
    <location>
        <position position="187"/>
    </location>
    <ligand>
        <name>S-adenosyl-L-methionine</name>
        <dbReference type="ChEBI" id="CHEBI:59789"/>
    </ligand>
</feature>
<evidence type="ECO:0000256" key="3">
    <source>
        <dbReference type="ARBA" id="ARBA00012834"/>
    </source>
</evidence>
<comment type="similarity">
    <text evidence="2 8">Belongs to the methyltransferase superfamily. LCMT family.</text>
</comment>
<protein>
    <recommendedName>
        <fullName evidence="4 8">Leucine carboxyl methyltransferase 1</fullName>
        <ecNumber evidence="3 8">2.1.1.233</ecNumber>
    </recommendedName>
</protein>
<dbReference type="Pfam" id="PF04072">
    <property type="entry name" value="LCM"/>
    <property type="match status" value="1"/>
</dbReference>
<dbReference type="GO" id="GO:0032259">
    <property type="term" value="P:methylation"/>
    <property type="evidence" value="ECO:0007669"/>
    <property type="project" value="UniProtKB-KW"/>
</dbReference>
<organism evidence="10 11">
    <name type="scientific">Circinella minor</name>
    <dbReference type="NCBI Taxonomy" id="1195481"/>
    <lineage>
        <taxon>Eukaryota</taxon>
        <taxon>Fungi</taxon>
        <taxon>Fungi incertae sedis</taxon>
        <taxon>Mucoromycota</taxon>
        <taxon>Mucoromycotina</taxon>
        <taxon>Mucoromycetes</taxon>
        <taxon>Mucorales</taxon>
        <taxon>Lichtheimiaceae</taxon>
        <taxon>Circinella</taxon>
    </lineage>
</organism>
<dbReference type="EMBL" id="JAEPRB010000018">
    <property type="protein sequence ID" value="KAG2226263.1"/>
    <property type="molecule type" value="Genomic_DNA"/>
</dbReference>
<evidence type="ECO:0000256" key="1">
    <source>
        <dbReference type="ARBA" id="ARBA00000724"/>
    </source>
</evidence>
<evidence type="ECO:0000256" key="9">
    <source>
        <dbReference type="PIRSR" id="PIRSR016305-1"/>
    </source>
</evidence>
<proteinExistence type="inferred from homology"/>
<feature type="binding site" evidence="9">
    <location>
        <position position="61"/>
    </location>
    <ligand>
        <name>S-adenosyl-L-methionine</name>
        <dbReference type="ChEBI" id="CHEBI:59789"/>
    </ligand>
</feature>
<feature type="binding site" evidence="9">
    <location>
        <begin position="160"/>
        <end position="161"/>
    </location>
    <ligand>
        <name>S-adenosyl-L-methionine</name>
        <dbReference type="ChEBI" id="CHEBI:59789"/>
    </ligand>
</feature>
<dbReference type="FunFam" id="3.40.50.150:FF:000092">
    <property type="entry name" value="Leucine carboxyl methyltransferase 1"/>
    <property type="match status" value="1"/>
</dbReference>
<reference evidence="10 11" key="1">
    <citation type="submission" date="2020-12" db="EMBL/GenBank/DDBJ databases">
        <title>Metabolic potential, ecology and presence of endohyphal bacteria is reflected in genomic diversity of Mucoromycotina.</title>
        <authorList>
            <person name="Muszewska A."/>
            <person name="Okrasinska A."/>
            <person name="Steczkiewicz K."/>
            <person name="Drgas O."/>
            <person name="Orlowska M."/>
            <person name="Perlinska-Lenart U."/>
            <person name="Aleksandrzak-Piekarczyk T."/>
            <person name="Szatraj K."/>
            <person name="Zielenkiewicz U."/>
            <person name="Pilsyk S."/>
            <person name="Malc E."/>
            <person name="Mieczkowski P."/>
            <person name="Kruszewska J.S."/>
            <person name="Biernat P."/>
            <person name="Pawlowska J."/>
        </authorList>
    </citation>
    <scope>NUCLEOTIDE SEQUENCE [LARGE SCALE GENOMIC DNA]</scope>
    <source>
        <strain evidence="10 11">CBS 142.35</strain>
    </source>
</reference>
<dbReference type="Gene3D" id="3.40.50.150">
    <property type="entry name" value="Vaccinia Virus protein VP39"/>
    <property type="match status" value="1"/>
</dbReference>
<keyword evidence="11" id="KW-1185">Reference proteome</keyword>
<evidence type="ECO:0000256" key="8">
    <source>
        <dbReference type="PIRNR" id="PIRNR016305"/>
    </source>
</evidence>
<keyword evidence="6 8" id="KW-0808">Transferase</keyword>
<evidence type="ECO:0000256" key="7">
    <source>
        <dbReference type="ARBA" id="ARBA00022691"/>
    </source>
</evidence>
<accession>A0A8H7SD16</accession>
<evidence type="ECO:0000256" key="6">
    <source>
        <dbReference type="ARBA" id="ARBA00022679"/>
    </source>
</evidence>
<dbReference type="OrthoDB" id="203237at2759"/>
<dbReference type="PIRSF" id="PIRSF016305">
    <property type="entry name" value="LCM_mtfrase"/>
    <property type="match status" value="1"/>
</dbReference>